<keyword evidence="4" id="KW-1185">Reference proteome</keyword>
<dbReference type="Pfam" id="PF01075">
    <property type="entry name" value="Glyco_transf_9"/>
    <property type="match status" value="1"/>
</dbReference>
<dbReference type="GO" id="GO:0005829">
    <property type="term" value="C:cytosol"/>
    <property type="evidence" value="ECO:0007669"/>
    <property type="project" value="TreeGrafter"/>
</dbReference>
<keyword evidence="2 3" id="KW-0808">Transferase</keyword>
<accession>A0A2S5TF93</accession>
<evidence type="ECO:0000256" key="1">
    <source>
        <dbReference type="ARBA" id="ARBA00022676"/>
    </source>
</evidence>
<dbReference type="Gene3D" id="3.40.50.2000">
    <property type="entry name" value="Glycogen Phosphorylase B"/>
    <property type="match status" value="2"/>
</dbReference>
<dbReference type="EMBL" id="PSNW01000006">
    <property type="protein sequence ID" value="PPE73661.1"/>
    <property type="molecule type" value="Genomic_DNA"/>
</dbReference>
<dbReference type="InterPro" id="IPR002201">
    <property type="entry name" value="Glyco_trans_9"/>
</dbReference>
<evidence type="ECO:0000313" key="3">
    <source>
        <dbReference type="EMBL" id="PPE73661.1"/>
    </source>
</evidence>
<dbReference type="SUPFAM" id="SSF53756">
    <property type="entry name" value="UDP-Glycosyltransferase/glycogen phosphorylase"/>
    <property type="match status" value="1"/>
</dbReference>
<dbReference type="AlphaFoldDB" id="A0A2S5TF93"/>
<gene>
    <name evidence="3" type="ORF">C3942_12770</name>
</gene>
<dbReference type="PANTHER" id="PTHR30160">
    <property type="entry name" value="TETRAACYLDISACCHARIDE 4'-KINASE-RELATED"/>
    <property type="match status" value="1"/>
</dbReference>
<dbReference type="PANTHER" id="PTHR30160:SF21">
    <property type="entry name" value="LIPOPOLYSACCHARIDE CORE HEPTOSYLTRANSFERASE OPSX"/>
    <property type="match status" value="1"/>
</dbReference>
<sequence length="327" mass="34816">MVHHHSGIGDLICHVPYIRAVAAQSRGGRVTVIARPSCKAPDLLSAETCVERVIEFDRKPRKSERRSGRHDGAGSQFAFARQLRELGIQRIFIFSGRTRYAVLALLAGIRERAGYGFSAGQRLFLNRPPYIRRHEGAGNWVYPEATQFAVAQGLADGPLPPRLAVPAAVAEEMEGQLRHLPRPRYAFAIGASLASKLWPEERFAALAEALAAEGAGVVLLGGPAEADSGHRIIGRVPAGLRASIHVLAQPSIMVTAGALRNCDYCVGNDTGALNLAVACDRPSLGLFGATPPALEDPLLHGVRGDGMAAITVGMVLEKLQALPPGRG</sequence>
<dbReference type="Proteomes" id="UP000238220">
    <property type="component" value="Unassembled WGS sequence"/>
</dbReference>
<organism evidence="3 4">
    <name type="scientific">Solimonas fluminis</name>
    <dbReference type="NCBI Taxonomy" id="2086571"/>
    <lineage>
        <taxon>Bacteria</taxon>
        <taxon>Pseudomonadati</taxon>
        <taxon>Pseudomonadota</taxon>
        <taxon>Gammaproteobacteria</taxon>
        <taxon>Nevskiales</taxon>
        <taxon>Nevskiaceae</taxon>
        <taxon>Solimonas</taxon>
    </lineage>
</organism>
<dbReference type="GO" id="GO:0008713">
    <property type="term" value="F:ADP-heptose-lipopolysaccharide heptosyltransferase activity"/>
    <property type="evidence" value="ECO:0007669"/>
    <property type="project" value="TreeGrafter"/>
</dbReference>
<evidence type="ECO:0000256" key="2">
    <source>
        <dbReference type="ARBA" id="ARBA00022679"/>
    </source>
</evidence>
<proteinExistence type="predicted"/>
<name>A0A2S5TF93_9GAMM</name>
<protein>
    <submittedName>
        <fullName evidence="3">Glycosyl transferase</fullName>
    </submittedName>
</protein>
<evidence type="ECO:0000313" key="4">
    <source>
        <dbReference type="Proteomes" id="UP000238220"/>
    </source>
</evidence>
<comment type="caution">
    <text evidence="3">The sequence shown here is derived from an EMBL/GenBank/DDBJ whole genome shotgun (WGS) entry which is preliminary data.</text>
</comment>
<dbReference type="GO" id="GO:0009244">
    <property type="term" value="P:lipopolysaccharide core region biosynthetic process"/>
    <property type="evidence" value="ECO:0007669"/>
    <property type="project" value="TreeGrafter"/>
</dbReference>
<dbReference type="InterPro" id="IPR051199">
    <property type="entry name" value="LPS_LOS_Heptosyltrfase"/>
</dbReference>
<dbReference type="OrthoDB" id="9797795at2"/>
<reference evidence="3 4" key="1">
    <citation type="submission" date="2018-02" db="EMBL/GenBank/DDBJ databases">
        <title>Genome sequencing of Solimonas sp. HR-BB.</title>
        <authorList>
            <person name="Lee Y."/>
            <person name="Jeon C.O."/>
        </authorList>
    </citation>
    <scope>NUCLEOTIDE SEQUENCE [LARGE SCALE GENOMIC DNA]</scope>
    <source>
        <strain evidence="3 4">HR-BB</strain>
    </source>
</reference>
<keyword evidence="1" id="KW-0328">Glycosyltransferase</keyword>
<dbReference type="CDD" id="cd03789">
    <property type="entry name" value="GT9_LPS_heptosyltransferase"/>
    <property type="match status" value="1"/>
</dbReference>